<name>A0A0F6TBE3_9CORY</name>
<dbReference type="KEGG" id="ccj:UL81_06790"/>
<dbReference type="EC" id="2.1.1.-" evidence="3"/>
<feature type="binding site" evidence="1">
    <location>
        <position position="276"/>
    </location>
    <ligand>
        <name>S-adenosyl-L-methionine</name>
        <dbReference type="ChEBI" id="CHEBI:59789"/>
    </ligand>
</feature>
<dbReference type="InterPro" id="IPR029063">
    <property type="entry name" value="SAM-dependent_MTases_sf"/>
</dbReference>
<feature type="active site" description="Nucleophile" evidence="1">
    <location>
        <position position="340"/>
    </location>
</feature>
<dbReference type="InterPro" id="IPR012340">
    <property type="entry name" value="NA-bd_OB-fold"/>
</dbReference>
<keyword evidence="1 3" id="KW-0489">Methyltransferase</keyword>
<dbReference type="Proteomes" id="UP000033566">
    <property type="component" value="Chromosome"/>
</dbReference>
<reference evidence="3 4" key="1">
    <citation type="journal article" date="2015" name="Genome Announc.">
        <title>Complete Genome Sequence of Corynebacterium camporealensis DSM 44610, Isolated from the Milk of a Manchega Sheep with Subclinical Mastitis.</title>
        <authorList>
            <person name="Ruckert C."/>
            <person name="Albersmeier A."/>
            <person name="Winkler A."/>
            <person name="Tauch A."/>
        </authorList>
    </citation>
    <scope>NUCLEOTIDE SEQUENCE [LARGE SCALE GENOMIC DNA]</scope>
    <source>
        <strain evidence="3 4">DSM 44610</strain>
    </source>
</reference>
<feature type="binding site" evidence="1">
    <location>
        <position position="313"/>
    </location>
    <ligand>
        <name>S-adenosyl-L-methionine</name>
        <dbReference type="ChEBI" id="CHEBI:59789"/>
    </ligand>
</feature>
<sequence length="383" mass="40923">MTDTFTCRIDRMAHGGAGIGHAPDGRVVFVTGAFPGDTVVARPTKVKKSFIKAELDDVTSPSPLRVAPACEAAAAGAGCCDFTALDPAKELDLKAEILVDQLRGGDIAKHDLAPHQGWRTRVRFGVDKQGRAGLRKRGSHELVTGLPCAQLPDELNDALLNHTYTPGSEVIAVIDSRGQRHIVESRKVGRGKRVEKIDKVLEGGTVHARADGHEFQFPATAFWQAHVAAPDAYTQLLREWLADYSGDVAWDLYGGVGLFVPALSESLGGAKVYSVDYSPAANAASDLDNVEFRQARVEKVADQLPAPTVVVLDPPRKGAGKDVIAATAGAHPEAVVHIGCDPATFARDIGLWAEHGYSVDKLAVFNAFPGTHHFETIALLQHS</sequence>
<dbReference type="PATRIC" id="fig|161896.4.peg.1326"/>
<feature type="active site" evidence="2">
    <location>
        <position position="340"/>
    </location>
</feature>
<dbReference type="EMBL" id="CP011311">
    <property type="protein sequence ID" value="AKE39314.1"/>
    <property type="molecule type" value="Genomic_DNA"/>
</dbReference>
<dbReference type="HOGENOM" id="CLU_014689_7_0_11"/>
<dbReference type="PANTHER" id="PTHR11061">
    <property type="entry name" value="RNA M5U METHYLTRANSFERASE"/>
    <property type="match status" value="1"/>
</dbReference>
<dbReference type="PROSITE" id="PS01230">
    <property type="entry name" value="TRMA_1"/>
    <property type="match status" value="1"/>
</dbReference>
<evidence type="ECO:0000313" key="4">
    <source>
        <dbReference type="Proteomes" id="UP000033566"/>
    </source>
</evidence>
<dbReference type="GO" id="GO:0070041">
    <property type="term" value="F:rRNA (uridine-C5-)-methyltransferase activity"/>
    <property type="evidence" value="ECO:0007669"/>
    <property type="project" value="TreeGrafter"/>
</dbReference>
<dbReference type="CDD" id="cd02440">
    <property type="entry name" value="AdoMet_MTases"/>
    <property type="match status" value="1"/>
</dbReference>
<organism evidence="3 4">
    <name type="scientific">Corynebacterium camporealensis</name>
    <dbReference type="NCBI Taxonomy" id="161896"/>
    <lineage>
        <taxon>Bacteria</taxon>
        <taxon>Bacillati</taxon>
        <taxon>Actinomycetota</taxon>
        <taxon>Actinomycetes</taxon>
        <taxon>Mycobacteriales</taxon>
        <taxon>Corynebacteriaceae</taxon>
        <taxon>Corynebacterium</taxon>
    </lineage>
</organism>
<dbReference type="PANTHER" id="PTHR11061:SF30">
    <property type="entry name" value="TRNA (URACIL(54)-C(5))-METHYLTRANSFERASE"/>
    <property type="match status" value="1"/>
</dbReference>
<keyword evidence="1" id="KW-0949">S-adenosyl-L-methionine</keyword>
<dbReference type="InterPro" id="IPR030390">
    <property type="entry name" value="MeTrfase_TrmA_AS"/>
</dbReference>
<dbReference type="InterPro" id="IPR002792">
    <property type="entry name" value="TRAM_dom"/>
</dbReference>
<keyword evidence="1 3" id="KW-0808">Transferase</keyword>
<gene>
    <name evidence="3" type="ORF">UL81_06790</name>
</gene>
<feature type="binding site" evidence="1">
    <location>
        <position position="253"/>
    </location>
    <ligand>
        <name>S-adenosyl-L-methionine</name>
        <dbReference type="ChEBI" id="CHEBI:59789"/>
    </ligand>
</feature>
<accession>A0A0F6TBE3</accession>
<dbReference type="GO" id="GO:0070475">
    <property type="term" value="P:rRNA base methylation"/>
    <property type="evidence" value="ECO:0007669"/>
    <property type="project" value="TreeGrafter"/>
</dbReference>
<dbReference type="SUPFAM" id="SSF53335">
    <property type="entry name" value="S-adenosyl-L-methionine-dependent methyltransferases"/>
    <property type="match status" value="1"/>
</dbReference>
<dbReference type="AlphaFoldDB" id="A0A0F6TBE3"/>
<dbReference type="PROSITE" id="PS50926">
    <property type="entry name" value="TRAM"/>
    <property type="match status" value="1"/>
</dbReference>
<comment type="similarity">
    <text evidence="1">Belongs to the class I-like SAM-binding methyltransferase superfamily. RNA M5U methyltransferase family.</text>
</comment>
<dbReference type="SUPFAM" id="SSF50249">
    <property type="entry name" value="Nucleic acid-binding proteins"/>
    <property type="match status" value="1"/>
</dbReference>
<protein>
    <submittedName>
        <fullName evidence="3">SAM-dependent methyltransferase, tRNA(Uracil-5)-methyltransferase</fullName>
        <ecNumber evidence="3">2.1.1.-</ecNumber>
    </submittedName>
</protein>
<dbReference type="Pfam" id="PF01938">
    <property type="entry name" value="TRAM"/>
    <property type="match status" value="1"/>
</dbReference>
<evidence type="ECO:0000256" key="1">
    <source>
        <dbReference type="PROSITE-ProRule" id="PRU01024"/>
    </source>
</evidence>
<evidence type="ECO:0000256" key="2">
    <source>
        <dbReference type="PROSITE-ProRule" id="PRU10015"/>
    </source>
</evidence>
<dbReference type="Gene3D" id="2.40.50.140">
    <property type="entry name" value="Nucleic acid-binding proteins"/>
    <property type="match status" value="1"/>
</dbReference>
<dbReference type="InterPro" id="IPR010280">
    <property type="entry name" value="U5_MeTrfase_fam"/>
</dbReference>
<proteinExistence type="inferred from homology"/>
<dbReference type="STRING" id="161896.UL81_06790"/>
<dbReference type="PROSITE" id="PS51687">
    <property type="entry name" value="SAM_MT_RNA_M5U"/>
    <property type="match status" value="1"/>
</dbReference>
<keyword evidence="4" id="KW-1185">Reference proteome</keyword>
<dbReference type="Gene3D" id="2.40.50.1070">
    <property type="match status" value="1"/>
</dbReference>
<dbReference type="Pfam" id="PF05958">
    <property type="entry name" value="tRNA_U5-meth_tr"/>
    <property type="match status" value="1"/>
</dbReference>
<dbReference type="Gene3D" id="3.40.50.150">
    <property type="entry name" value="Vaccinia Virus protein VP39"/>
    <property type="match status" value="2"/>
</dbReference>
<evidence type="ECO:0000313" key="3">
    <source>
        <dbReference type="EMBL" id="AKE39314.1"/>
    </source>
</evidence>
<feature type="binding site" evidence="1">
    <location>
        <position position="224"/>
    </location>
    <ligand>
        <name>S-adenosyl-L-methionine</name>
        <dbReference type="ChEBI" id="CHEBI:59789"/>
    </ligand>
</feature>
<dbReference type="RefSeq" id="WP_105360333.1">
    <property type="nucleotide sequence ID" value="NZ_CP011311.1"/>
</dbReference>